<feature type="domain" description="PPIase cyclophilin-type" evidence="18">
    <location>
        <begin position="756"/>
        <end position="914"/>
    </location>
</feature>
<evidence type="ECO:0000256" key="2">
    <source>
        <dbReference type="ARBA" id="ARBA00001946"/>
    </source>
</evidence>
<organism evidence="19 20">
    <name type="scientific">Candidatus Nitrososphaera evergladensis SR1</name>
    <dbReference type="NCBI Taxonomy" id="1459636"/>
    <lineage>
        <taxon>Archaea</taxon>
        <taxon>Nitrososphaerota</taxon>
        <taxon>Nitrososphaeria</taxon>
        <taxon>Nitrososphaerales</taxon>
        <taxon>Nitrososphaeraceae</taxon>
        <taxon>Nitrososphaera</taxon>
    </lineage>
</organism>
<dbReference type="Gene3D" id="3.40.50.12610">
    <property type="match status" value="1"/>
</dbReference>
<proteinExistence type="inferred from homology"/>
<dbReference type="Pfam" id="PF02516">
    <property type="entry name" value="STT3"/>
    <property type="match status" value="1"/>
</dbReference>
<name>A0A075MV83_9ARCH</name>
<evidence type="ECO:0000256" key="15">
    <source>
        <dbReference type="ARBA" id="ARBA00030679"/>
    </source>
</evidence>
<dbReference type="PRINTS" id="PR00153">
    <property type="entry name" value="CSAPPISMRASE"/>
</dbReference>
<dbReference type="Gene3D" id="2.40.100.10">
    <property type="entry name" value="Cyclophilin-like"/>
    <property type="match status" value="1"/>
</dbReference>
<evidence type="ECO:0000256" key="11">
    <source>
        <dbReference type="ARBA" id="ARBA00022842"/>
    </source>
</evidence>
<evidence type="ECO:0000313" key="19">
    <source>
        <dbReference type="EMBL" id="AIF85073.1"/>
    </source>
</evidence>
<keyword evidence="14" id="KW-0464">Manganese</keyword>
<dbReference type="InterPro" id="IPR002130">
    <property type="entry name" value="Cyclophilin-type_PPIase_dom"/>
</dbReference>
<evidence type="ECO:0000256" key="9">
    <source>
        <dbReference type="ARBA" id="ARBA00022692"/>
    </source>
</evidence>
<evidence type="ECO:0000256" key="10">
    <source>
        <dbReference type="ARBA" id="ARBA00022723"/>
    </source>
</evidence>
<sequence>MLQGGKSLFSVGSFEFQTKHLLIIAVLAMAFSIAVIMRSYPIKYGAYLNEFDPYFDYRATKYILDNGLDAYWKWHDTMSWYPEGRNIPASSQSGLHVTAAIMYSMFGGGGSLMDFTIMFPVVIGSLTVIVVFALVRVLAGTTAGLFASLLFALSPPIILRGNLGWFKSEPLGLFFGLLAAYLFISAIRHKEIKYAIPKAVLGGLLLGLANASWGGIQYFSIPIALFFLALPFFRRDLTIPMYVAVAFTVFTLISAAAFPRPGMSFIAGLPGIAMIGSTVFLVAANFVSKLSKDNERTRQRNMAFLLIAFIAGGLGLIATGSYISPSFRYINAIFPGISSQNALVESVAEHLTPTIADYFVDFSILLMFAGFGAWMAFQRRNDAAVFALIIGITGVYVSATFARLLVFASIGIIVLASIGLFEITRSILETREAQASGPQKGKRKEALAKQPTGTAFRMVYVGIVIAMLLIPVFYPPNSNWVDAVNVPTAIGNGGTVFRTTSTDWLDATKWISEHTEKDAVIASWWDYGYWITTLGNRTTIADNATINQTRIESIAKMFSGDEQSGIKIAQDLKADYVVVYVVGQHQFTGTQNATGISVPVYTLGQGGEESKKNWIMRIGGFDTAKYIESDGFTPKPAFWTNTLLGKLIPYEPGSYVSFTPTGISPPRPTYQPGTVQLYTKNVKYPADGDPNLPFHLAYASPSFYDNSSRIVTGVMIYKVNKDYVPHPTRDPYSPTNTTLADMTPGPQIAEINTTQGMIKAEFFPKAAPKTVDNFIKLANEGFYDGTAFHRLIPGFVIQGGDPLTKNATADRNRWGTGGPGYTIDAEFTDIPHTRGILSMARTADDPNSAGSQFFVVLDNNEQIRAALDGQYTAFGRVIEGMDVVDKISNLPTVGGSDQRVSDHIANPDDARIISVKIVPR</sequence>
<comment type="cofactor">
    <cofactor evidence="2">
        <name>Mg(2+)</name>
        <dbReference type="ChEBI" id="CHEBI:18420"/>
    </cofactor>
</comment>
<keyword evidence="13 17" id="KW-0472">Membrane</keyword>
<evidence type="ECO:0000256" key="4">
    <source>
        <dbReference type="ARBA" id="ARBA00004922"/>
    </source>
</evidence>
<evidence type="ECO:0000259" key="18">
    <source>
        <dbReference type="PROSITE" id="PS50072"/>
    </source>
</evidence>
<comment type="similarity">
    <text evidence="5">Belongs to the STT3 family.</text>
</comment>
<dbReference type="OrthoDB" id="12184at2157"/>
<keyword evidence="12 17" id="KW-1133">Transmembrane helix</keyword>
<evidence type="ECO:0000256" key="14">
    <source>
        <dbReference type="ARBA" id="ARBA00023211"/>
    </source>
</evidence>
<feature type="transmembrane region" description="Helical" evidence="17">
    <location>
        <begin position="142"/>
        <end position="159"/>
    </location>
</feature>
<evidence type="ECO:0000313" key="20">
    <source>
        <dbReference type="Proteomes" id="UP000028194"/>
    </source>
</evidence>
<comment type="pathway">
    <text evidence="4">Protein modification; protein glycosylation.</text>
</comment>
<evidence type="ECO:0000256" key="1">
    <source>
        <dbReference type="ARBA" id="ARBA00001936"/>
    </source>
</evidence>
<protein>
    <recommendedName>
        <fullName evidence="6">dolichyl-phosphooligosaccharide-protein glycotransferase</fullName>
        <ecNumber evidence="6">2.4.99.21</ecNumber>
    </recommendedName>
    <alternativeName>
        <fullName evidence="15">Oligosaccharyl transferase</fullName>
    </alternativeName>
</protein>
<evidence type="ECO:0000256" key="12">
    <source>
        <dbReference type="ARBA" id="ARBA00022989"/>
    </source>
</evidence>
<dbReference type="GO" id="GO:0016020">
    <property type="term" value="C:membrane"/>
    <property type="evidence" value="ECO:0007669"/>
    <property type="project" value="InterPro"/>
</dbReference>
<accession>A0A075MV83</accession>
<dbReference type="Proteomes" id="UP000028194">
    <property type="component" value="Chromosome"/>
</dbReference>
<keyword evidence="7 19" id="KW-0328">Glycosyltransferase</keyword>
<dbReference type="HOGENOM" id="CLU_014319_0_0_2"/>
<dbReference type="GO" id="GO:0046872">
    <property type="term" value="F:metal ion binding"/>
    <property type="evidence" value="ECO:0007669"/>
    <property type="project" value="UniProtKB-KW"/>
</dbReference>
<dbReference type="KEGG" id="nev:NTE_03038"/>
<dbReference type="eggNOG" id="arCOG02044">
    <property type="taxonomic scope" value="Archaea"/>
</dbReference>
<comment type="subcellular location">
    <subcellularLocation>
        <location evidence="3">Endomembrane system</location>
        <topology evidence="3">Multi-pass membrane protein</topology>
    </subcellularLocation>
</comment>
<evidence type="ECO:0000256" key="13">
    <source>
        <dbReference type="ARBA" id="ARBA00023136"/>
    </source>
</evidence>
<dbReference type="InterPro" id="IPR048999">
    <property type="entry name" value="STT3-PglB_core"/>
</dbReference>
<dbReference type="RefSeq" id="WP_148701538.1">
    <property type="nucleotide sequence ID" value="NZ_CP007174.1"/>
</dbReference>
<feature type="transmembrane region" description="Helical" evidence="17">
    <location>
        <begin position="21"/>
        <end position="40"/>
    </location>
</feature>
<dbReference type="GO" id="GO:0006457">
    <property type="term" value="P:protein folding"/>
    <property type="evidence" value="ECO:0007669"/>
    <property type="project" value="InterPro"/>
</dbReference>
<feature type="transmembrane region" description="Helical" evidence="17">
    <location>
        <begin position="115"/>
        <end position="135"/>
    </location>
</feature>
<evidence type="ECO:0000256" key="7">
    <source>
        <dbReference type="ARBA" id="ARBA00022676"/>
    </source>
</evidence>
<evidence type="ECO:0000256" key="5">
    <source>
        <dbReference type="ARBA" id="ARBA00010810"/>
    </source>
</evidence>
<gene>
    <name evidence="19" type="ORF">NTE_03038</name>
</gene>
<keyword evidence="19" id="KW-0413">Isomerase</keyword>
<evidence type="ECO:0000256" key="8">
    <source>
        <dbReference type="ARBA" id="ARBA00022679"/>
    </source>
</evidence>
<dbReference type="GO" id="GO:0003755">
    <property type="term" value="F:peptidyl-prolyl cis-trans isomerase activity"/>
    <property type="evidence" value="ECO:0007669"/>
    <property type="project" value="InterPro"/>
</dbReference>
<dbReference type="GO" id="GO:0004576">
    <property type="term" value="F:oligosaccharyl transferase activity"/>
    <property type="evidence" value="ECO:0007669"/>
    <property type="project" value="InterPro"/>
</dbReference>
<evidence type="ECO:0000256" key="17">
    <source>
        <dbReference type="SAM" id="Phobius"/>
    </source>
</evidence>
<evidence type="ECO:0000256" key="6">
    <source>
        <dbReference type="ARBA" id="ARBA00012602"/>
    </source>
</evidence>
<dbReference type="eggNOG" id="arCOG04767">
    <property type="taxonomic scope" value="Archaea"/>
</dbReference>
<comment type="catalytic activity">
    <reaction evidence="16">
        <text>an archaeal dolichyl phosphooligosaccharide + [protein]-L-asparagine = an archaeal dolichyl phosphate + a glycoprotein with the oligosaccharide chain attached by N-beta-D-glycosyl linkage to a protein L-asparagine.</text>
        <dbReference type="EC" id="2.4.99.21"/>
    </reaction>
</comment>
<comment type="cofactor">
    <cofactor evidence="1">
        <name>Mn(2+)</name>
        <dbReference type="ChEBI" id="CHEBI:29035"/>
    </cofactor>
</comment>
<dbReference type="GO" id="GO:0012505">
    <property type="term" value="C:endomembrane system"/>
    <property type="evidence" value="ECO:0007669"/>
    <property type="project" value="UniProtKB-SubCell"/>
</dbReference>
<evidence type="ECO:0000256" key="16">
    <source>
        <dbReference type="ARBA" id="ARBA00034066"/>
    </source>
</evidence>
<dbReference type="PROSITE" id="PS00170">
    <property type="entry name" value="CSA_PPIASE_1"/>
    <property type="match status" value="1"/>
</dbReference>
<dbReference type="UniPathway" id="UPA00378"/>
<feature type="transmembrane region" description="Helical" evidence="17">
    <location>
        <begin position="303"/>
        <end position="323"/>
    </location>
</feature>
<feature type="transmembrane region" description="Helical" evidence="17">
    <location>
        <begin position="383"/>
        <end position="399"/>
    </location>
</feature>
<dbReference type="SUPFAM" id="SSF50891">
    <property type="entry name" value="Cyclophilin-like"/>
    <property type="match status" value="1"/>
</dbReference>
<dbReference type="STRING" id="1459636.NTE_03038"/>
<dbReference type="CDD" id="cd00317">
    <property type="entry name" value="cyclophilin"/>
    <property type="match status" value="1"/>
</dbReference>
<dbReference type="EC" id="2.4.99.21" evidence="6"/>
<dbReference type="InterPro" id="IPR029000">
    <property type="entry name" value="Cyclophilin-like_dom_sf"/>
</dbReference>
<dbReference type="InterPro" id="IPR003674">
    <property type="entry name" value="Oligo_trans_STT3"/>
</dbReference>
<feature type="transmembrane region" description="Helical" evidence="17">
    <location>
        <begin position="194"/>
        <end position="210"/>
    </location>
</feature>
<dbReference type="PANTHER" id="PTHR13872:SF1">
    <property type="entry name" value="DOLICHYL-DIPHOSPHOOLIGOSACCHARIDE--PROTEIN GLYCOSYLTRANSFERASE SUBUNIT STT3B"/>
    <property type="match status" value="1"/>
</dbReference>
<feature type="transmembrane region" description="Helical" evidence="17">
    <location>
        <begin position="405"/>
        <end position="423"/>
    </location>
</feature>
<keyword evidence="9 17" id="KW-0812">Transmembrane</keyword>
<dbReference type="Pfam" id="PF21436">
    <property type="entry name" value="STT3-PglB_core"/>
    <property type="match status" value="1"/>
</dbReference>
<feature type="transmembrane region" description="Helical" evidence="17">
    <location>
        <begin position="240"/>
        <end position="258"/>
    </location>
</feature>
<dbReference type="InterPro" id="IPR048307">
    <property type="entry name" value="STT3_N"/>
</dbReference>
<reference evidence="19 20" key="1">
    <citation type="journal article" date="2014" name="PLoS ONE">
        <title>Genome Sequence of Candidatus Nitrososphaera evergladensis from Group I.1b Enriched from Everglades Soil Reveals Novel Genomic Features of the Ammonia-Oxidizing Archaea.</title>
        <authorList>
            <person name="Zhalnina K.V."/>
            <person name="Dias R."/>
            <person name="Leonard M.T."/>
            <person name="Dorr de Quadros P."/>
            <person name="Camargo F.A."/>
            <person name="Drew J.C."/>
            <person name="Farmerie W.G."/>
            <person name="Daroub S.H."/>
            <person name="Triplett E.W."/>
        </authorList>
    </citation>
    <scope>NUCLEOTIDE SEQUENCE [LARGE SCALE GENOMIC DNA]</scope>
    <source>
        <strain evidence="19 20">SR1</strain>
    </source>
</reference>
<dbReference type="InterPro" id="IPR020892">
    <property type="entry name" value="Cyclophilin-type_PPIase_CS"/>
</dbReference>
<dbReference type="PANTHER" id="PTHR13872">
    <property type="entry name" value="DOLICHYL-DIPHOSPHOOLIGOSACCHARIDE--PROTEIN GLYCOSYLTRANSFERASE SUBUNIT"/>
    <property type="match status" value="1"/>
</dbReference>
<feature type="transmembrane region" description="Helical" evidence="17">
    <location>
        <begin position="171"/>
        <end position="187"/>
    </location>
</feature>
<dbReference type="GeneID" id="41598707"/>
<feature type="transmembrane region" description="Helical" evidence="17">
    <location>
        <begin position="454"/>
        <end position="474"/>
    </location>
</feature>
<keyword evidence="20" id="KW-1185">Reference proteome</keyword>
<evidence type="ECO:0000256" key="3">
    <source>
        <dbReference type="ARBA" id="ARBA00004127"/>
    </source>
</evidence>
<keyword evidence="10" id="KW-0479">Metal-binding</keyword>
<keyword evidence="11" id="KW-0460">Magnesium</keyword>
<dbReference type="EMBL" id="CP007174">
    <property type="protein sequence ID" value="AIF85073.1"/>
    <property type="molecule type" value="Genomic_DNA"/>
</dbReference>
<keyword evidence="8 19" id="KW-0808">Transferase</keyword>
<dbReference type="AlphaFoldDB" id="A0A075MV83"/>
<dbReference type="PROSITE" id="PS50072">
    <property type="entry name" value="CSA_PPIASE_2"/>
    <property type="match status" value="1"/>
</dbReference>
<feature type="transmembrane region" description="Helical" evidence="17">
    <location>
        <begin position="264"/>
        <end position="283"/>
    </location>
</feature>
<dbReference type="Pfam" id="PF00160">
    <property type="entry name" value="Pro_isomerase"/>
    <property type="match status" value="1"/>
</dbReference>